<accession>A0A841JSG3</accession>
<gene>
    <name evidence="3" type="ORF">HNQ77_000647</name>
</gene>
<keyword evidence="1" id="KW-0378">Hydrolase</keyword>
<reference evidence="3 4" key="1">
    <citation type="submission" date="2020-08" db="EMBL/GenBank/DDBJ databases">
        <title>Genomic Encyclopedia of Type Strains, Phase IV (KMG-IV): sequencing the most valuable type-strain genomes for metagenomic binning, comparative biology and taxonomic classification.</title>
        <authorList>
            <person name="Goeker M."/>
        </authorList>
    </citation>
    <scope>NUCLEOTIDE SEQUENCE [LARGE SCALE GENOMIC DNA]</scope>
    <source>
        <strain evidence="3 4">DSM 103733</strain>
    </source>
</reference>
<evidence type="ECO:0000313" key="3">
    <source>
        <dbReference type="EMBL" id="MBB6142709.1"/>
    </source>
</evidence>
<protein>
    <submittedName>
        <fullName evidence="3">Acetyl esterase/lipase</fullName>
    </submittedName>
</protein>
<proteinExistence type="predicted"/>
<dbReference type="OrthoDB" id="112545at2"/>
<dbReference type="Pfam" id="PF20434">
    <property type="entry name" value="BD-FAE"/>
    <property type="match status" value="1"/>
</dbReference>
<dbReference type="PANTHER" id="PTHR48081:SF33">
    <property type="entry name" value="KYNURENINE FORMAMIDASE"/>
    <property type="match status" value="1"/>
</dbReference>
<comment type="caution">
    <text evidence="3">The sequence shown here is derived from an EMBL/GenBank/DDBJ whole genome shotgun (WGS) entry which is preliminary data.</text>
</comment>
<dbReference type="Proteomes" id="UP000538666">
    <property type="component" value="Unassembled WGS sequence"/>
</dbReference>
<dbReference type="PANTHER" id="PTHR48081">
    <property type="entry name" value="AB HYDROLASE SUPERFAMILY PROTEIN C4A8.06C"/>
    <property type="match status" value="1"/>
</dbReference>
<name>A0A841JSG3_9BACT</name>
<evidence type="ECO:0000256" key="1">
    <source>
        <dbReference type="ARBA" id="ARBA00022801"/>
    </source>
</evidence>
<dbReference type="SUPFAM" id="SSF53474">
    <property type="entry name" value="alpha/beta-Hydrolases"/>
    <property type="match status" value="1"/>
</dbReference>
<organism evidence="3 4">
    <name type="scientific">Silvibacterium bohemicum</name>
    <dbReference type="NCBI Taxonomy" id="1577686"/>
    <lineage>
        <taxon>Bacteria</taxon>
        <taxon>Pseudomonadati</taxon>
        <taxon>Acidobacteriota</taxon>
        <taxon>Terriglobia</taxon>
        <taxon>Terriglobales</taxon>
        <taxon>Acidobacteriaceae</taxon>
        <taxon>Silvibacterium</taxon>
    </lineage>
</organism>
<dbReference type="EMBL" id="JACHEK010000001">
    <property type="protein sequence ID" value="MBB6142709.1"/>
    <property type="molecule type" value="Genomic_DNA"/>
</dbReference>
<feature type="domain" description="BD-FAE-like" evidence="2">
    <location>
        <begin position="66"/>
        <end position="158"/>
    </location>
</feature>
<dbReference type="InterPro" id="IPR049492">
    <property type="entry name" value="BD-FAE-like_dom"/>
</dbReference>
<sequence>MDSYRGMNREELDRAYNNTAAVPDVAETMADFGRRGAAIYERAGIKRDLAYGEAASQRIDWIPSSRAGAPTIAYVHGGYWQSLSKEKFAHVAAGPLAHGFNVALIEYTLAPQARMGAIVSEIGQAIDFLVAHFEEWGADPACLCLAGHSAGGHLAAMHRNHPAVSLVLCMSGLYDLEPIRLSYLNEKLNLTPSEVAAYSPQTYIGPGAPTLLTVGDSELPELMRQTADYSSLLRARGELVEEILAPGRNHFTITEMLAMPDGAALNAVVRAFS</sequence>
<dbReference type="RefSeq" id="WP_050057904.1">
    <property type="nucleotide sequence ID" value="NZ_JACHEK010000001.1"/>
</dbReference>
<dbReference type="InterPro" id="IPR050300">
    <property type="entry name" value="GDXG_lipolytic_enzyme"/>
</dbReference>
<dbReference type="AlphaFoldDB" id="A0A841JSG3"/>
<evidence type="ECO:0000259" key="2">
    <source>
        <dbReference type="Pfam" id="PF20434"/>
    </source>
</evidence>
<dbReference type="InterPro" id="IPR029058">
    <property type="entry name" value="AB_hydrolase_fold"/>
</dbReference>
<keyword evidence="4" id="KW-1185">Reference proteome</keyword>
<dbReference type="Gene3D" id="3.40.50.1820">
    <property type="entry name" value="alpha/beta hydrolase"/>
    <property type="match status" value="1"/>
</dbReference>
<evidence type="ECO:0000313" key="4">
    <source>
        <dbReference type="Proteomes" id="UP000538666"/>
    </source>
</evidence>
<dbReference type="GO" id="GO:0016787">
    <property type="term" value="F:hydrolase activity"/>
    <property type="evidence" value="ECO:0007669"/>
    <property type="project" value="UniProtKB-KW"/>
</dbReference>